<dbReference type="NCBIfam" id="TIGR02118">
    <property type="entry name" value="EthD family reductase"/>
    <property type="match status" value="1"/>
</dbReference>
<proteinExistence type="predicted"/>
<protein>
    <submittedName>
        <fullName evidence="2">Uncharacterized protein (TIGR02118 family)</fullName>
    </submittedName>
</protein>
<organism evidence="2 3">
    <name type="scientific">Methylovirgula ligni</name>
    <dbReference type="NCBI Taxonomy" id="569860"/>
    <lineage>
        <taxon>Bacteria</taxon>
        <taxon>Pseudomonadati</taxon>
        <taxon>Pseudomonadota</taxon>
        <taxon>Alphaproteobacteria</taxon>
        <taxon>Hyphomicrobiales</taxon>
        <taxon>Beijerinckiaceae</taxon>
        <taxon>Methylovirgula</taxon>
    </lineage>
</organism>
<dbReference type="Proteomes" id="UP000256900">
    <property type="component" value="Unassembled WGS sequence"/>
</dbReference>
<dbReference type="EMBL" id="QUMO01000003">
    <property type="protein sequence ID" value="REF85938.1"/>
    <property type="molecule type" value="Genomic_DNA"/>
</dbReference>
<dbReference type="InterPro" id="IPR009799">
    <property type="entry name" value="EthD_dom"/>
</dbReference>
<dbReference type="OrthoDB" id="5294870at2"/>
<evidence type="ECO:0000313" key="3">
    <source>
        <dbReference type="Proteomes" id="UP000256900"/>
    </source>
</evidence>
<dbReference type="InterPro" id="IPR011008">
    <property type="entry name" value="Dimeric_a/b-barrel"/>
</dbReference>
<name>A0A3D9YUV5_9HYPH</name>
<accession>A0A3D9YUV5</accession>
<dbReference type="Gene3D" id="3.30.70.100">
    <property type="match status" value="1"/>
</dbReference>
<keyword evidence="3" id="KW-1185">Reference proteome</keyword>
<dbReference type="SUPFAM" id="SSF54909">
    <property type="entry name" value="Dimeric alpha+beta barrel"/>
    <property type="match status" value="1"/>
</dbReference>
<feature type="domain" description="EthD" evidence="1">
    <location>
        <begin position="9"/>
        <end position="87"/>
    </location>
</feature>
<comment type="caution">
    <text evidence="2">The sequence shown here is derived from an EMBL/GenBank/DDBJ whole genome shotgun (WGS) entry which is preliminary data.</text>
</comment>
<sequence>MSKLIVLYKKPADPAQFDKHFRAVHVPLVQKLPGLRGFSFGPASTLDGGEGAFFWTFIGTFDSLKAINEALASPAGQDVVADIPNYYAETPTILYLDSTEG</sequence>
<dbReference type="Pfam" id="PF07110">
    <property type="entry name" value="EthD"/>
    <property type="match status" value="1"/>
</dbReference>
<gene>
    <name evidence="2" type="ORF">DES32_1978</name>
</gene>
<dbReference type="RefSeq" id="WP_115836534.1">
    <property type="nucleotide sequence ID" value="NZ_CP025086.1"/>
</dbReference>
<evidence type="ECO:0000313" key="2">
    <source>
        <dbReference type="EMBL" id="REF85938.1"/>
    </source>
</evidence>
<dbReference type="GO" id="GO:0016491">
    <property type="term" value="F:oxidoreductase activity"/>
    <property type="evidence" value="ECO:0007669"/>
    <property type="project" value="InterPro"/>
</dbReference>
<dbReference type="AlphaFoldDB" id="A0A3D9YUV5"/>
<evidence type="ECO:0000259" key="1">
    <source>
        <dbReference type="Pfam" id="PF07110"/>
    </source>
</evidence>
<reference evidence="2 3" key="1">
    <citation type="submission" date="2018-08" db="EMBL/GenBank/DDBJ databases">
        <title>Genomic Encyclopedia of Type Strains, Phase IV (KMG-IV): sequencing the most valuable type-strain genomes for metagenomic binning, comparative biology and taxonomic classification.</title>
        <authorList>
            <person name="Goeker M."/>
        </authorList>
    </citation>
    <scope>NUCLEOTIDE SEQUENCE [LARGE SCALE GENOMIC DNA]</scope>
    <source>
        <strain evidence="2 3">BW863</strain>
    </source>
</reference>